<name>A0AAE1TRW9_9EUCA</name>
<reference evidence="2" key="1">
    <citation type="submission" date="2023-11" db="EMBL/GenBank/DDBJ databases">
        <title>Genome assemblies of two species of porcelain crab, Petrolisthes cinctipes and Petrolisthes manimaculis (Anomura: Porcellanidae).</title>
        <authorList>
            <person name="Angst P."/>
        </authorList>
    </citation>
    <scope>NUCLEOTIDE SEQUENCE</scope>
    <source>
        <strain evidence="2">PB745_02</strain>
        <tissue evidence="2">Gill</tissue>
    </source>
</reference>
<gene>
    <name evidence="2" type="ORF">Pmani_032179</name>
</gene>
<evidence type="ECO:0000256" key="1">
    <source>
        <dbReference type="SAM" id="MobiDB-lite"/>
    </source>
</evidence>
<protein>
    <submittedName>
        <fullName evidence="2">Uncharacterized protein</fullName>
    </submittedName>
</protein>
<dbReference type="EMBL" id="JAWZYT010004118">
    <property type="protein sequence ID" value="KAK4295251.1"/>
    <property type="molecule type" value="Genomic_DNA"/>
</dbReference>
<feature type="region of interest" description="Disordered" evidence="1">
    <location>
        <begin position="84"/>
        <end position="106"/>
    </location>
</feature>
<keyword evidence="3" id="KW-1185">Reference proteome</keyword>
<proteinExistence type="predicted"/>
<organism evidence="2 3">
    <name type="scientific">Petrolisthes manimaculis</name>
    <dbReference type="NCBI Taxonomy" id="1843537"/>
    <lineage>
        <taxon>Eukaryota</taxon>
        <taxon>Metazoa</taxon>
        <taxon>Ecdysozoa</taxon>
        <taxon>Arthropoda</taxon>
        <taxon>Crustacea</taxon>
        <taxon>Multicrustacea</taxon>
        <taxon>Malacostraca</taxon>
        <taxon>Eumalacostraca</taxon>
        <taxon>Eucarida</taxon>
        <taxon>Decapoda</taxon>
        <taxon>Pleocyemata</taxon>
        <taxon>Anomura</taxon>
        <taxon>Galatheoidea</taxon>
        <taxon>Porcellanidae</taxon>
        <taxon>Petrolisthes</taxon>
    </lineage>
</organism>
<evidence type="ECO:0000313" key="3">
    <source>
        <dbReference type="Proteomes" id="UP001292094"/>
    </source>
</evidence>
<accession>A0AAE1TRW9</accession>
<sequence length="106" mass="11645">MYGEMRRKRNWVRSIDGGREEGRGRWIGGGEEVRKAGGAEGWEEVRGAGGGEEVRKAGGAEGGEEVTVLKRQSSRVQLPMSRDTFCNTPREYLPQSMTPEVEGMSG</sequence>
<evidence type="ECO:0000313" key="2">
    <source>
        <dbReference type="EMBL" id="KAK4295251.1"/>
    </source>
</evidence>
<dbReference type="AlphaFoldDB" id="A0AAE1TRW9"/>
<comment type="caution">
    <text evidence="2">The sequence shown here is derived from an EMBL/GenBank/DDBJ whole genome shotgun (WGS) entry which is preliminary data.</text>
</comment>
<dbReference type="Proteomes" id="UP001292094">
    <property type="component" value="Unassembled WGS sequence"/>
</dbReference>